<dbReference type="EMBL" id="JBHSZV010000027">
    <property type="protein sequence ID" value="MFC7062422.1"/>
    <property type="molecule type" value="Genomic_DNA"/>
</dbReference>
<dbReference type="RefSeq" id="WP_204709376.1">
    <property type="nucleotide sequence ID" value="NZ_JBHSZV010000027.1"/>
</dbReference>
<dbReference type="InterPro" id="IPR042257">
    <property type="entry name" value="DGOK_C"/>
</dbReference>
<name>A0ABW2EMG4_9BACI</name>
<evidence type="ECO:0000313" key="1">
    <source>
        <dbReference type="EMBL" id="MFC7062422.1"/>
    </source>
</evidence>
<evidence type="ECO:0000313" key="2">
    <source>
        <dbReference type="Proteomes" id="UP001596410"/>
    </source>
</evidence>
<accession>A0ABW2EMG4</accession>
<dbReference type="InterPro" id="IPR007729">
    <property type="entry name" value="DGOK"/>
</dbReference>
<keyword evidence="2" id="KW-1185">Reference proteome</keyword>
<dbReference type="Pfam" id="PF05035">
    <property type="entry name" value="DGOK"/>
    <property type="match status" value="1"/>
</dbReference>
<organism evidence="1 2">
    <name type="scientific">Halobacillus seohaensis</name>
    <dbReference type="NCBI Taxonomy" id="447421"/>
    <lineage>
        <taxon>Bacteria</taxon>
        <taxon>Bacillati</taxon>
        <taxon>Bacillota</taxon>
        <taxon>Bacilli</taxon>
        <taxon>Bacillales</taxon>
        <taxon>Bacillaceae</taxon>
        <taxon>Halobacillus</taxon>
    </lineage>
</organism>
<dbReference type="InterPro" id="IPR042258">
    <property type="entry name" value="DGOK_N"/>
</dbReference>
<comment type="caution">
    <text evidence="1">The sequence shown here is derived from an EMBL/GenBank/DDBJ whole genome shotgun (WGS) entry which is preliminary data.</text>
</comment>
<reference evidence="2" key="1">
    <citation type="journal article" date="2019" name="Int. J. Syst. Evol. Microbiol.">
        <title>The Global Catalogue of Microorganisms (GCM) 10K type strain sequencing project: providing services to taxonomists for standard genome sequencing and annotation.</title>
        <authorList>
            <consortium name="The Broad Institute Genomics Platform"/>
            <consortium name="The Broad Institute Genome Sequencing Center for Infectious Disease"/>
            <person name="Wu L."/>
            <person name="Ma J."/>
        </authorList>
    </citation>
    <scope>NUCLEOTIDE SEQUENCE [LARGE SCALE GENOMIC DNA]</scope>
    <source>
        <strain evidence="2">CGMCC 4.1621</strain>
    </source>
</reference>
<dbReference type="Gene3D" id="3.30.420.300">
    <property type="entry name" value="2-keto-3-deoxy-galactonokinase, substrate binding domain"/>
    <property type="match status" value="1"/>
</dbReference>
<dbReference type="CDD" id="cd24012">
    <property type="entry name" value="ASKHA_NBD_KDGal-kinase"/>
    <property type="match status" value="1"/>
</dbReference>
<dbReference type="Proteomes" id="UP001596410">
    <property type="component" value="Unassembled WGS sequence"/>
</dbReference>
<protein>
    <submittedName>
        <fullName evidence="1">2-dehydro-3-deoxygalactonokinase</fullName>
    </submittedName>
</protein>
<proteinExistence type="predicted"/>
<dbReference type="Gene3D" id="3.30.420.310">
    <property type="entry name" value="2-keto-3-deoxy-galactonokinase, C-terminal domain"/>
    <property type="match status" value="1"/>
</dbReference>
<gene>
    <name evidence="1" type="ORF">ACFQIC_11195</name>
</gene>
<sequence>MIILIDSGTTNSRIRLVEESSVTIVDVLKLEVGVRNTAIHGHNEKLKQDLAEGIQKLLDQHSLTEHDIKYIVAAGMITSNLGLYEVPHIESPARFEDFTNAVQVVETEEFLNIPCLYVPGMKNYVTDSLEEELSVINQYDVMRGEEVETYGLLKQVKTKGKGLMVLPGSHTKYVLVGENQELLSCRSTLGGEMLRAVRDQTIISDALNEKLVEEVVPEYLVQGYSAARKVGVTRSMYHIRLLQLFSKLNENERANYYAGAILHYDMEALEQMLEAEQVEWIMIGGSEPLRSLFYHLLIYVNESANIMMATDEQVEMATVYGTLEVGQSYFENFARKMKAFKK</sequence>